<evidence type="ECO:0000313" key="1">
    <source>
        <dbReference type="EMBL" id="CCB49329.1"/>
    </source>
</evidence>
<dbReference type="PaxDb" id="29760-VIT_16s0022g00610.t01"/>
<protein>
    <submittedName>
        <fullName evidence="1">Uncharacterized protein</fullName>
    </submittedName>
</protein>
<proteinExistence type="predicted"/>
<gene>
    <name evidence="1" type="ordered locus">VIT_16s0022g00610</name>
</gene>
<organism evidence="1 2">
    <name type="scientific">Vitis vinifera</name>
    <name type="common">Grape</name>
    <dbReference type="NCBI Taxonomy" id="29760"/>
    <lineage>
        <taxon>Eukaryota</taxon>
        <taxon>Viridiplantae</taxon>
        <taxon>Streptophyta</taxon>
        <taxon>Embryophyta</taxon>
        <taxon>Tracheophyta</taxon>
        <taxon>Spermatophyta</taxon>
        <taxon>Magnoliopsida</taxon>
        <taxon>eudicotyledons</taxon>
        <taxon>Gunneridae</taxon>
        <taxon>Pentapetalae</taxon>
        <taxon>rosids</taxon>
        <taxon>Vitales</taxon>
        <taxon>Vitaceae</taxon>
        <taxon>Viteae</taxon>
        <taxon>Vitis</taxon>
    </lineage>
</organism>
<dbReference type="Proteomes" id="UP000009183">
    <property type="component" value="Chromosome 16"/>
</dbReference>
<evidence type="ECO:0000313" key="2">
    <source>
        <dbReference type="Proteomes" id="UP000009183"/>
    </source>
</evidence>
<name>F6HAU4_VITVI</name>
<dbReference type="AlphaFoldDB" id="F6HAU4"/>
<keyword evidence="2" id="KW-1185">Reference proteome</keyword>
<reference evidence="2" key="1">
    <citation type="journal article" date="2007" name="Nature">
        <title>The grapevine genome sequence suggests ancestral hexaploidization in major angiosperm phyla.</title>
        <authorList>
            <consortium name="The French-Italian Public Consortium for Grapevine Genome Characterization."/>
            <person name="Jaillon O."/>
            <person name="Aury J.-M."/>
            <person name="Noel B."/>
            <person name="Policriti A."/>
            <person name="Clepet C."/>
            <person name="Casagrande A."/>
            <person name="Choisne N."/>
            <person name="Aubourg S."/>
            <person name="Vitulo N."/>
            <person name="Jubin C."/>
            <person name="Vezzi A."/>
            <person name="Legeai F."/>
            <person name="Hugueney P."/>
            <person name="Dasilva C."/>
            <person name="Horner D."/>
            <person name="Mica E."/>
            <person name="Jublot D."/>
            <person name="Poulain J."/>
            <person name="Bruyere C."/>
            <person name="Billault A."/>
            <person name="Segurens B."/>
            <person name="Gouyvenoux M."/>
            <person name="Ugarte E."/>
            <person name="Cattonaro F."/>
            <person name="Anthouard V."/>
            <person name="Vico V."/>
            <person name="Del Fabbro C."/>
            <person name="Alaux M."/>
            <person name="Di Gaspero G."/>
            <person name="Dumas V."/>
            <person name="Felice N."/>
            <person name="Paillard S."/>
            <person name="Juman I."/>
            <person name="Moroldo M."/>
            <person name="Scalabrin S."/>
            <person name="Canaguier A."/>
            <person name="Le Clainche I."/>
            <person name="Malacrida G."/>
            <person name="Durand E."/>
            <person name="Pesole G."/>
            <person name="Laucou V."/>
            <person name="Chatelet P."/>
            <person name="Merdinoglu D."/>
            <person name="Delledonne M."/>
            <person name="Pezzotti M."/>
            <person name="Lecharny A."/>
            <person name="Scarpelli C."/>
            <person name="Artiguenave F."/>
            <person name="Pe M.E."/>
            <person name="Valle G."/>
            <person name="Morgante M."/>
            <person name="Caboche M."/>
            <person name="Adam-Blondon A.-F."/>
            <person name="Weissenbach J."/>
            <person name="Quetier F."/>
            <person name="Wincker P."/>
        </authorList>
    </citation>
    <scope>NUCLEOTIDE SEQUENCE [LARGE SCALE GENOMIC DNA]</scope>
    <source>
        <strain evidence="2">cv. Pinot noir / PN40024</strain>
    </source>
</reference>
<dbReference type="InParanoid" id="F6HAU4"/>
<accession>F6HAU4</accession>
<dbReference type="HOGENOM" id="CLU_3280598_0_0_1"/>
<dbReference type="EMBL" id="FN595506">
    <property type="protein sequence ID" value="CCB49329.1"/>
    <property type="molecule type" value="Genomic_DNA"/>
</dbReference>
<sequence>MIGCEHWRSLHIFIKSEFAWFSMAVTGLFHFMEEYSCVLRI</sequence>